<protein>
    <submittedName>
        <fullName evidence="2">Uncharacterized protein</fullName>
    </submittedName>
</protein>
<feature type="region of interest" description="Disordered" evidence="1">
    <location>
        <begin position="600"/>
        <end position="620"/>
    </location>
</feature>
<evidence type="ECO:0000256" key="1">
    <source>
        <dbReference type="SAM" id="MobiDB-lite"/>
    </source>
</evidence>
<feature type="compositionally biased region" description="Basic and acidic residues" evidence="1">
    <location>
        <begin position="531"/>
        <end position="540"/>
    </location>
</feature>
<comment type="caution">
    <text evidence="2">The sequence shown here is derived from an EMBL/GenBank/DDBJ whole genome shotgun (WGS) entry which is preliminary data.</text>
</comment>
<feature type="compositionally biased region" description="Basic and acidic residues" evidence="1">
    <location>
        <begin position="293"/>
        <end position="302"/>
    </location>
</feature>
<evidence type="ECO:0000313" key="3">
    <source>
        <dbReference type="Proteomes" id="UP000299102"/>
    </source>
</evidence>
<dbReference type="AlphaFoldDB" id="A0A4C1ZTC8"/>
<evidence type="ECO:0000313" key="2">
    <source>
        <dbReference type="EMBL" id="GBP90299.1"/>
    </source>
</evidence>
<dbReference type="Proteomes" id="UP000299102">
    <property type="component" value="Unassembled WGS sequence"/>
</dbReference>
<name>A0A4C1ZTC8_EUMVA</name>
<reference evidence="2 3" key="1">
    <citation type="journal article" date="2019" name="Commun. Biol.">
        <title>The bagworm genome reveals a unique fibroin gene that provides high tensile strength.</title>
        <authorList>
            <person name="Kono N."/>
            <person name="Nakamura H."/>
            <person name="Ohtoshi R."/>
            <person name="Tomita M."/>
            <person name="Numata K."/>
            <person name="Arakawa K."/>
        </authorList>
    </citation>
    <scope>NUCLEOTIDE SEQUENCE [LARGE SCALE GENOMIC DNA]</scope>
</reference>
<gene>
    <name evidence="2" type="ORF">EVAR_67820_1</name>
</gene>
<feature type="compositionally biased region" description="Polar residues" evidence="1">
    <location>
        <begin position="541"/>
        <end position="556"/>
    </location>
</feature>
<accession>A0A4C1ZTC8</accession>
<dbReference type="EMBL" id="BGZK01002073">
    <property type="protein sequence ID" value="GBP90299.1"/>
    <property type="molecule type" value="Genomic_DNA"/>
</dbReference>
<feature type="region of interest" description="Disordered" evidence="1">
    <location>
        <begin position="531"/>
        <end position="566"/>
    </location>
</feature>
<feature type="region of interest" description="Disordered" evidence="1">
    <location>
        <begin position="289"/>
        <end position="309"/>
    </location>
</feature>
<sequence>MENDNIYDVDVKITERAQTLNAVGMDDGRFHDQGSMSPVAKAHFDSHFIPFEKDVSKGKKNESLDFDDSKIGNTSTRNNYSRNLTKQQLSLVEEESIPDLESVPSQNLSSSSLENSDGFIKLSKTIENINQNLNNGNNHFKENESKKLDSTSKSVINEENVKSYDNFYADFNHGNSKTHNTDLSSTRMHSDVLSKDSEYQEIILTEEKNFKNDYSLPNSTSLFAERNTKIYSYQPRSLENISINEDSRNIFTKSIASDIKNDWKESLSHSRLLHKDFFLNVEGTPFVPQSPRQKRDVGHKEAVPSVNSSTNDIKNENIAAEYPSYLLNSTTKAYTSKVIEDYKKEIQAINNMHDLTLKDIKTDTVSPTPLHLDRMVEEHAELRKEKSNYGFQDSKKLDVNSVKTTCNTNKQDITKVSTKELIQNYLKVKGGDYIMAKNSKKSFTKSNSDGEESTNQKWDWKNKVTNNEIDKNFKNSSLKNQTKNNDVTYRNIPLSARIESVQNDKDVVSWMSMSAPSPRVFEVDEICDQPIDKSKERDENIISSGSGDATKSNTQKVENKDKNQNIEELEVHKPRELTNNSTVFDIYSMLREIESYGENPFHVNKSESEPQNSQEEEKISTPKDNFILETLLRLPQTELAQRLVTASLQLEERSCCIALLQESLSNHKEQVGALNSIWAIWSRNTRTPYRKSQSVDSFLKY</sequence>
<organism evidence="2 3">
    <name type="scientific">Eumeta variegata</name>
    <name type="common">Bagworm moth</name>
    <name type="synonym">Eumeta japonica</name>
    <dbReference type="NCBI Taxonomy" id="151549"/>
    <lineage>
        <taxon>Eukaryota</taxon>
        <taxon>Metazoa</taxon>
        <taxon>Ecdysozoa</taxon>
        <taxon>Arthropoda</taxon>
        <taxon>Hexapoda</taxon>
        <taxon>Insecta</taxon>
        <taxon>Pterygota</taxon>
        <taxon>Neoptera</taxon>
        <taxon>Endopterygota</taxon>
        <taxon>Lepidoptera</taxon>
        <taxon>Glossata</taxon>
        <taxon>Ditrysia</taxon>
        <taxon>Tineoidea</taxon>
        <taxon>Psychidae</taxon>
        <taxon>Oiketicinae</taxon>
        <taxon>Eumeta</taxon>
    </lineage>
</organism>
<keyword evidence="3" id="KW-1185">Reference proteome</keyword>
<feature type="compositionally biased region" description="Basic and acidic residues" evidence="1">
    <location>
        <begin position="557"/>
        <end position="566"/>
    </location>
</feature>
<proteinExistence type="predicted"/>
<dbReference type="OrthoDB" id="197735at2759"/>